<evidence type="ECO:0000256" key="1">
    <source>
        <dbReference type="SAM" id="MobiDB-lite"/>
    </source>
</evidence>
<organism evidence="2 3">
    <name type="scientific">Orchesella dallaii</name>
    <dbReference type="NCBI Taxonomy" id="48710"/>
    <lineage>
        <taxon>Eukaryota</taxon>
        <taxon>Metazoa</taxon>
        <taxon>Ecdysozoa</taxon>
        <taxon>Arthropoda</taxon>
        <taxon>Hexapoda</taxon>
        <taxon>Collembola</taxon>
        <taxon>Entomobryomorpha</taxon>
        <taxon>Entomobryoidea</taxon>
        <taxon>Orchesellidae</taxon>
        <taxon>Orchesellinae</taxon>
        <taxon>Orchesella</taxon>
    </lineage>
</organism>
<evidence type="ECO:0000313" key="2">
    <source>
        <dbReference type="EMBL" id="CAL8120731.1"/>
    </source>
</evidence>
<evidence type="ECO:0000313" key="3">
    <source>
        <dbReference type="Proteomes" id="UP001642540"/>
    </source>
</evidence>
<keyword evidence="3" id="KW-1185">Reference proteome</keyword>
<comment type="caution">
    <text evidence="2">The sequence shown here is derived from an EMBL/GenBank/DDBJ whole genome shotgun (WGS) entry which is preliminary data.</text>
</comment>
<accession>A0ABP1RAI7</accession>
<dbReference type="Proteomes" id="UP001642540">
    <property type="component" value="Unassembled WGS sequence"/>
</dbReference>
<dbReference type="EMBL" id="CAXLJM020000064">
    <property type="protein sequence ID" value="CAL8120731.1"/>
    <property type="molecule type" value="Genomic_DNA"/>
</dbReference>
<reference evidence="2 3" key="1">
    <citation type="submission" date="2024-08" db="EMBL/GenBank/DDBJ databases">
        <authorList>
            <person name="Cucini C."/>
            <person name="Frati F."/>
        </authorList>
    </citation>
    <scope>NUCLEOTIDE SEQUENCE [LARGE SCALE GENOMIC DNA]</scope>
</reference>
<gene>
    <name evidence="2" type="ORF">ODALV1_LOCUS19069</name>
</gene>
<feature type="compositionally biased region" description="Basic and acidic residues" evidence="1">
    <location>
        <begin position="261"/>
        <end position="280"/>
    </location>
</feature>
<proteinExistence type="predicted"/>
<feature type="compositionally biased region" description="Basic residues" evidence="1">
    <location>
        <begin position="236"/>
        <end position="260"/>
    </location>
</feature>
<protein>
    <submittedName>
        <fullName evidence="2">Uncharacterized protein</fullName>
    </submittedName>
</protein>
<name>A0ABP1RAI7_9HEXA</name>
<sequence>MGRYLTRKKSFGNALHESEYKNSYHGSTKYSMRKLIASKDVNASPTQKVTLKEVGRLDAPLNRSSHNLLMNLAEEYDKDLFDDENDLLPHQDNVVESERATFMSTLTNEHALLVDMTEGLSSESVPIVIGIREIGEKSGNQSKPDYDEEDPTHKRKLRLSSGCVKMFSVIDKRPYVENFLLCNACNFRIPIPKKGFSTFLDIASGMIAMRKHFKAMHKEDYKALKSTPQLPEPPKSRNKKGRPKKKQSGAVKRPGRPKSKKANEQRENQRKMGERGTKKA</sequence>
<feature type="region of interest" description="Disordered" evidence="1">
    <location>
        <begin position="222"/>
        <end position="280"/>
    </location>
</feature>